<dbReference type="GO" id="GO:0015891">
    <property type="term" value="P:siderophore transport"/>
    <property type="evidence" value="ECO:0007669"/>
    <property type="project" value="InterPro"/>
</dbReference>
<dbReference type="Pfam" id="PF07715">
    <property type="entry name" value="Plug"/>
    <property type="match status" value="1"/>
</dbReference>
<evidence type="ECO:0000256" key="3">
    <source>
        <dbReference type="ARBA" id="ARBA00022448"/>
    </source>
</evidence>
<dbReference type="Pfam" id="PF00593">
    <property type="entry name" value="TonB_dep_Rec_b-barrel"/>
    <property type="match status" value="1"/>
</dbReference>
<evidence type="ECO:0000256" key="4">
    <source>
        <dbReference type="ARBA" id="ARBA00022452"/>
    </source>
</evidence>
<evidence type="ECO:0000256" key="12">
    <source>
        <dbReference type="ARBA" id="ARBA00023170"/>
    </source>
</evidence>
<keyword evidence="12 19" id="KW-0675">Receptor</keyword>
<gene>
    <name evidence="19" type="ordered locus">GNIT_1340</name>
</gene>
<dbReference type="AlphaFoldDB" id="G4QGD9"/>
<dbReference type="Gene3D" id="2.170.130.10">
    <property type="entry name" value="TonB-dependent receptor, plug domain"/>
    <property type="match status" value="1"/>
</dbReference>
<dbReference type="PANTHER" id="PTHR32552:SF68">
    <property type="entry name" value="FERRICHROME OUTER MEMBRANE TRANSPORTER_PHAGE RECEPTOR"/>
    <property type="match status" value="1"/>
</dbReference>
<evidence type="ECO:0000256" key="5">
    <source>
        <dbReference type="ARBA" id="ARBA00022496"/>
    </source>
</evidence>
<keyword evidence="10 15" id="KW-0798">TonB box</keyword>
<comment type="similarity">
    <text evidence="2 14 15">Belongs to the TonB-dependent receptor family.</text>
</comment>
<dbReference type="STRING" id="1085623.GNIT_1340"/>
<dbReference type="InterPro" id="IPR037066">
    <property type="entry name" value="Plug_dom_sf"/>
</dbReference>
<evidence type="ECO:0000256" key="10">
    <source>
        <dbReference type="ARBA" id="ARBA00023077"/>
    </source>
</evidence>
<keyword evidence="8" id="KW-0408">Iron</keyword>
<evidence type="ECO:0000256" key="15">
    <source>
        <dbReference type="RuleBase" id="RU003357"/>
    </source>
</evidence>
<keyword evidence="5" id="KW-0410">Iron transport</keyword>
<dbReference type="InterPro" id="IPR036942">
    <property type="entry name" value="Beta-barrel_TonB_sf"/>
</dbReference>
<dbReference type="KEGG" id="gni:GNIT_1340"/>
<dbReference type="RefSeq" id="WP_014108338.1">
    <property type="nucleotide sequence ID" value="NC_016041.1"/>
</dbReference>
<proteinExistence type="inferred from homology"/>
<evidence type="ECO:0000259" key="17">
    <source>
        <dbReference type="Pfam" id="PF00593"/>
    </source>
</evidence>
<feature type="chain" id="PRO_5003467427" evidence="16">
    <location>
        <begin position="23"/>
        <end position="714"/>
    </location>
</feature>
<keyword evidence="7 16" id="KW-0732">Signal</keyword>
<evidence type="ECO:0000256" key="11">
    <source>
        <dbReference type="ARBA" id="ARBA00023136"/>
    </source>
</evidence>
<keyword evidence="13 14" id="KW-0998">Cell outer membrane</keyword>
<dbReference type="EMBL" id="CP003060">
    <property type="protein sequence ID" value="AEP29464.1"/>
    <property type="molecule type" value="Genomic_DNA"/>
</dbReference>
<keyword evidence="4 14" id="KW-1134">Transmembrane beta strand</keyword>
<evidence type="ECO:0000313" key="20">
    <source>
        <dbReference type="Proteomes" id="UP000009282"/>
    </source>
</evidence>
<dbReference type="InterPro" id="IPR012910">
    <property type="entry name" value="Plug_dom"/>
</dbReference>
<evidence type="ECO:0000256" key="2">
    <source>
        <dbReference type="ARBA" id="ARBA00009810"/>
    </source>
</evidence>
<dbReference type="InterPro" id="IPR039426">
    <property type="entry name" value="TonB-dep_rcpt-like"/>
</dbReference>
<keyword evidence="3 14" id="KW-0813">Transport</keyword>
<organism evidence="19 20">
    <name type="scientific">Glaciecola nitratireducens (strain JCM 12485 / KCTC 12276 / FR1064)</name>
    <dbReference type="NCBI Taxonomy" id="1085623"/>
    <lineage>
        <taxon>Bacteria</taxon>
        <taxon>Pseudomonadati</taxon>
        <taxon>Pseudomonadota</taxon>
        <taxon>Gammaproteobacteria</taxon>
        <taxon>Alteromonadales</taxon>
        <taxon>Alteromonadaceae</taxon>
        <taxon>Brumicola</taxon>
    </lineage>
</organism>
<evidence type="ECO:0000256" key="6">
    <source>
        <dbReference type="ARBA" id="ARBA00022692"/>
    </source>
</evidence>
<dbReference type="eggNOG" id="COG4774">
    <property type="taxonomic scope" value="Bacteria"/>
</dbReference>
<dbReference type="GO" id="GO:0009279">
    <property type="term" value="C:cell outer membrane"/>
    <property type="evidence" value="ECO:0007669"/>
    <property type="project" value="UniProtKB-SubCell"/>
</dbReference>
<dbReference type="Gene3D" id="2.40.170.20">
    <property type="entry name" value="TonB-dependent receptor, beta-barrel domain"/>
    <property type="match status" value="1"/>
</dbReference>
<keyword evidence="11 14" id="KW-0472">Membrane</keyword>
<reference evidence="19 20" key="1">
    <citation type="journal article" date="2011" name="J. Bacteriol.">
        <title>Complete genome sequence of seawater bacterium Glaciecola nitratireducens FR1064T.</title>
        <authorList>
            <person name="Bian F."/>
            <person name="Qin Q.L."/>
            <person name="Xie B.B."/>
            <person name="Shu Y.L."/>
            <person name="Zhang X.Y."/>
            <person name="Yu Y."/>
            <person name="Chen B."/>
            <person name="Chen X.L."/>
            <person name="Zhou B.C."/>
            <person name="Zhang Y.Z."/>
        </authorList>
    </citation>
    <scope>NUCLEOTIDE SEQUENCE [LARGE SCALE GENOMIC DNA]</scope>
    <source>
        <strain evidence="20">JCM 12485 / KCTC 12276 / FR1064</strain>
    </source>
</reference>
<evidence type="ECO:0000313" key="19">
    <source>
        <dbReference type="EMBL" id="AEP29464.1"/>
    </source>
</evidence>
<evidence type="ECO:0000256" key="14">
    <source>
        <dbReference type="PROSITE-ProRule" id="PRU01360"/>
    </source>
</evidence>
<dbReference type="NCBIfam" id="TIGR01783">
    <property type="entry name" value="TonB-siderophor"/>
    <property type="match status" value="1"/>
</dbReference>
<accession>G4QGD9</accession>
<feature type="domain" description="TonB-dependent receptor-like beta-barrel" evidence="17">
    <location>
        <begin position="236"/>
        <end position="683"/>
    </location>
</feature>
<evidence type="ECO:0000259" key="18">
    <source>
        <dbReference type="Pfam" id="PF07715"/>
    </source>
</evidence>
<dbReference type="InterPro" id="IPR010105">
    <property type="entry name" value="TonB_sidphr_rcpt"/>
</dbReference>
<evidence type="ECO:0000256" key="9">
    <source>
        <dbReference type="ARBA" id="ARBA00023065"/>
    </source>
</evidence>
<comment type="subcellular location">
    <subcellularLocation>
        <location evidence="1 14">Cell outer membrane</location>
        <topology evidence="1 14">Multi-pass membrane protein</topology>
    </subcellularLocation>
</comment>
<dbReference type="PANTHER" id="PTHR32552">
    <property type="entry name" value="FERRICHROME IRON RECEPTOR-RELATED"/>
    <property type="match status" value="1"/>
</dbReference>
<dbReference type="InterPro" id="IPR000531">
    <property type="entry name" value="Beta-barrel_TonB"/>
</dbReference>
<evidence type="ECO:0000256" key="16">
    <source>
        <dbReference type="SAM" id="SignalP"/>
    </source>
</evidence>
<feature type="signal peptide" evidence="16">
    <location>
        <begin position="1"/>
        <end position="22"/>
    </location>
</feature>
<dbReference type="SUPFAM" id="SSF56935">
    <property type="entry name" value="Porins"/>
    <property type="match status" value="1"/>
</dbReference>
<dbReference type="GO" id="GO:0015344">
    <property type="term" value="F:siderophore uptake transmembrane transporter activity"/>
    <property type="evidence" value="ECO:0007669"/>
    <property type="project" value="TreeGrafter"/>
</dbReference>
<feature type="domain" description="TonB-dependent receptor plug" evidence="18">
    <location>
        <begin position="69"/>
        <end position="164"/>
    </location>
</feature>
<keyword evidence="9" id="KW-0406">Ion transport</keyword>
<dbReference type="GO" id="GO:0038023">
    <property type="term" value="F:signaling receptor activity"/>
    <property type="evidence" value="ECO:0007669"/>
    <property type="project" value="InterPro"/>
</dbReference>
<evidence type="ECO:0000256" key="8">
    <source>
        <dbReference type="ARBA" id="ARBA00023004"/>
    </source>
</evidence>
<keyword evidence="20" id="KW-1185">Reference proteome</keyword>
<dbReference type="OrthoDB" id="127311at2"/>
<sequence>MFKPVILSIAIAVALSPSETQAAESSSVSSAVSSPFLLAAAGDIERITVRGAYFGKQNADSLKTPTLLVDVPQSLSVVTDVQIREQGFQSLADILQYTPGASIGQGEGHRDQMTIRGQNTTADFFIDGLRDDVQYFRPLYNLERVEILRGANALLFGRGGGGGIVNRVTKTASTKETFTALNANIDTFANAVVGVDHNIALNDDQAFRINGFYEQLDNHRDEYDGERFAINPTYSANLSDVTQLVLSYEYIDDDRVVDRGVPSLNNAPLQGVDKTFFGSPDLNVTTLQAHVARARIDHQLNESWSINATLQYADFDKLYQNLYPTGYDAVQNTVSLDGYRDATERENLILQFNAVGQFETGSIEHTLLVGAEHGNQDTSNSRRDTLFVDSNDDQITFAFSDPLVIPAVGFTDFVRDSASDVTFSSVFLQDEIKLNEQFIVVAGLRYDSFDIDVVDAIEAANGTIDGNSGLLGRKDNETSPRLGAIYKPNDDLSFYVSMSKSFLPRSGDQFLSLTPSSQALAPEEFENKEFGIKWNLSDNLSFTTAIFEVTRENGTVTDPNNPENSIITGTKTKGFEIQLVGYVTEKWQVNAGYSNLDADETGRVVEGNLANRVLSQVPENMLTIWNHYQWDDKWAFGLGLIHQSEQYASLNNTVELPDFTRVDAAVYYDITENTKVQLNIENLFDEDYYPAAHNDNNISIGEPLNARVSVSYKF</sequence>
<dbReference type="Proteomes" id="UP000009282">
    <property type="component" value="Chromosome"/>
</dbReference>
<evidence type="ECO:0000256" key="7">
    <source>
        <dbReference type="ARBA" id="ARBA00022729"/>
    </source>
</evidence>
<keyword evidence="6 14" id="KW-0812">Transmembrane</keyword>
<dbReference type="CDD" id="cd01347">
    <property type="entry name" value="ligand_gated_channel"/>
    <property type="match status" value="1"/>
</dbReference>
<dbReference type="HOGENOM" id="CLU_008287_9_4_6"/>
<dbReference type="PROSITE" id="PS52016">
    <property type="entry name" value="TONB_DEPENDENT_REC_3"/>
    <property type="match status" value="1"/>
</dbReference>
<protein>
    <submittedName>
        <fullName evidence="19">Putative TonB-dependent receptor</fullName>
    </submittedName>
</protein>
<evidence type="ECO:0000256" key="1">
    <source>
        <dbReference type="ARBA" id="ARBA00004571"/>
    </source>
</evidence>
<name>G4QGD9_GLANF</name>
<evidence type="ECO:0000256" key="13">
    <source>
        <dbReference type="ARBA" id="ARBA00023237"/>
    </source>
</evidence>